<accession>A0A8S1JGW3</accession>
<comment type="subcellular location">
    <subcellularLocation>
        <location evidence="1">Membrane</location>
        <topology evidence="1">Multi-pass membrane protein</topology>
    </subcellularLocation>
</comment>
<evidence type="ECO:0000256" key="2">
    <source>
        <dbReference type="ARBA" id="ARBA00022692"/>
    </source>
</evidence>
<dbReference type="AlphaFoldDB" id="A0A8S1JGW3"/>
<proteinExistence type="predicted"/>
<sequence>MLAIVALGFVANLWLTARLTVWACGTAPAEEDTQDGKMQLNQVAFGRVHWAFWGTVLSLCLLLAVTDQLNGRQLEPLFHLSATVCGYLVGDMLPQRLGRILHPVVVCAALTSLSAGAFGVLIGKGWAGGVNAYLTQEVNSRGAGDWLMSFLGPVVLSFGFSVFSRRLVMLRHRRVIAMAIVTCSLFSMISTALAGRLLALHPKFVLAIVPRSVTVALALPIAQSLGVSSLPITAGAVVLTGLMGANFSAMLLTWMGITSPIARGLSAASSAHGLATAALTASESETLPYCSLAYALSAITSTLLANVPIIRHLLVSIAG</sequence>
<evidence type="ECO:0008006" key="8">
    <source>
        <dbReference type="Google" id="ProtNLM"/>
    </source>
</evidence>
<feature type="transmembrane region" description="Helical" evidence="5">
    <location>
        <begin position="143"/>
        <end position="163"/>
    </location>
</feature>
<dbReference type="GO" id="GO:0016020">
    <property type="term" value="C:membrane"/>
    <property type="evidence" value="ECO:0007669"/>
    <property type="project" value="UniProtKB-SubCell"/>
</dbReference>
<feature type="transmembrane region" description="Helical" evidence="5">
    <location>
        <begin position="47"/>
        <end position="65"/>
    </location>
</feature>
<keyword evidence="7" id="KW-1185">Reference proteome</keyword>
<evidence type="ECO:0000256" key="3">
    <source>
        <dbReference type="ARBA" id="ARBA00022989"/>
    </source>
</evidence>
<dbReference type="InterPro" id="IPR007300">
    <property type="entry name" value="CidB/LrgB"/>
</dbReference>
<dbReference type="Proteomes" id="UP000708148">
    <property type="component" value="Unassembled WGS sequence"/>
</dbReference>
<feature type="transmembrane region" description="Helical" evidence="5">
    <location>
        <begin position="100"/>
        <end position="123"/>
    </location>
</feature>
<evidence type="ECO:0000313" key="6">
    <source>
        <dbReference type="EMBL" id="CAD7703373.1"/>
    </source>
</evidence>
<dbReference type="EMBL" id="CAJHUC010002189">
    <property type="protein sequence ID" value="CAD7703373.1"/>
    <property type="molecule type" value="Genomic_DNA"/>
</dbReference>
<evidence type="ECO:0000256" key="1">
    <source>
        <dbReference type="ARBA" id="ARBA00004141"/>
    </source>
</evidence>
<dbReference type="PANTHER" id="PTHR30249">
    <property type="entry name" value="PUTATIVE SEROTONIN TRANSPORTER"/>
    <property type="match status" value="1"/>
</dbReference>
<feature type="transmembrane region" description="Helical" evidence="5">
    <location>
        <begin position="234"/>
        <end position="257"/>
    </location>
</feature>
<dbReference type="Pfam" id="PF04172">
    <property type="entry name" value="LrgB"/>
    <property type="match status" value="1"/>
</dbReference>
<organism evidence="6 7">
    <name type="scientific">Ostreobium quekettii</name>
    <dbReference type="NCBI Taxonomy" id="121088"/>
    <lineage>
        <taxon>Eukaryota</taxon>
        <taxon>Viridiplantae</taxon>
        <taxon>Chlorophyta</taxon>
        <taxon>core chlorophytes</taxon>
        <taxon>Ulvophyceae</taxon>
        <taxon>TCBD clade</taxon>
        <taxon>Bryopsidales</taxon>
        <taxon>Ostreobineae</taxon>
        <taxon>Ostreobiaceae</taxon>
        <taxon>Ostreobium</taxon>
    </lineage>
</organism>
<name>A0A8S1JGW3_9CHLO</name>
<keyword evidence="3 5" id="KW-1133">Transmembrane helix</keyword>
<evidence type="ECO:0000313" key="7">
    <source>
        <dbReference type="Proteomes" id="UP000708148"/>
    </source>
</evidence>
<evidence type="ECO:0000256" key="4">
    <source>
        <dbReference type="ARBA" id="ARBA00023136"/>
    </source>
</evidence>
<keyword evidence="4 5" id="KW-0472">Membrane</keyword>
<gene>
    <name evidence="6" type="ORF">OSTQU699_LOCUS8730</name>
</gene>
<protein>
    <recommendedName>
        <fullName evidence="8">LrgB-like protein</fullName>
    </recommendedName>
</protein>
<feature type="transmembrane region" description="Helical" evidence="5">
    <location>
        <begin position="292"/>
        <end position="314"/>
    </location>
</feature>
<comment type="caution">
    <text evidence="6">The sequence shown here is derived from an EMBL/GenBank/DDBJ whole genome shotgun (WGS) entry which is preliminary data.</text>
</comment>
<feature type="transmembrane region" description="Helical" evidence="5">
    <location>
        <begin position="175"/>
        <end position="198"/>
    </location>
</feature>
<dbReference type="OrthoDB" id="2502820at2759"/>
<feature type="transmembrane region" description="Helical" evidence="5">
    <location>
        <begin position="204"/>
        <end position="222"/>
    </location>
</feature>
<dbReference type="PANTHER" id="PTHR30249:SF0">
    <property type="entry name" value="PLASTIDAL GLYCOLATE_GLYCERATE TRANSLOCATOR 1, CHLOROPLASTIC"/>
    <property type="match status" value="1"/>
</dbReference>
<keyword evidence="2 5" id="KW-0812">Transmembrane</keyword>
<reference evidence="6" key="1">
    <citation type="submission" date="2020-12" db="EMBL/GenBank/DDBJ databases">
        <authorList>
            <person name="Iha C."/>
        </authorList>
    </citation>
    <scope>NUCLEOTIDE SEQUENCE</scope>
</reference>
<evidence type="ECO:0000256" key="5">
    <source>
        <dbReference type="SAM" id="Phobius"/>
    </source>
</evidence>